<sequence>METTANIKKYLEGGDLRSIGRVKFLIPLIRNQQDFDLLFRFLHSKDRIILMRAADAVEKITIGRPQYLQSHKSEILDFFQSAEDKEFKWHLSQMVPRLSLTEQELEIVLSKLNQWAGNPTESRIVRVNALQAISEIVEENPELEKDFKDLIEKLQKEEIASINARIRKLSIK</sequence>
<gene>
    <name evidence="2" type="ORF">H4O18_11660</name>
</gene>
<dbReference type="SUPFAM" id="SSF48371">
    <property type="entry name" value="ARM repeat"/>
    <property type="match status" value="1"/>
</dbReference>
<keyword evidence="3" id="KW-1185">Reference proteome</keyword>
<name>A0ABR7QN79_9FLAO</name>
<evidence type="ECO:0008006" key="4">
    <source>
        <dbReference type="Google" id="ProtNLM"/>
    </source>
</evidence>
<evidence type="ECO:0000313" key="2">
    <source>
        <dbReference type="EMBL" id="MBC8768650.1"/>
    </source>
</evidence>
<dbReference type="Proteomes" id="UP000618952">
    <property type="component" value="Unassembled WGS sequence"/>
</dbReference>
<evidence type="ECO:0000256" key="1">
    <source>
        <dbReference type="SAM" id="Coils"/>
    </source>
</evidence>
<dbReference type="InterPro" id="IPR016024">
    <property type="entry name" value="ARM-type_fold"/>
</dbReference>
<dbReference type="EMBL" id="JACLHY010000010">
    <property type="protein sequence ID" value="MBC8768650.1"/>
    <property type="molecule type" value="Genomic_DNA"/>
</dbReference>
<comment type="caution">
    <text evidence="2">The sequence shown here is derived from an EMBL/GenBank/DDBJ whole genome shotgun (WGS) entry which is preliminary data.</text>
</comment>
<feature type="coiled-coil region" evidence="1">
    <location>
        <begin position="133"/>
        <end position="160"/>
    </location>
</feature>
<evidence type="ECO:0000313" key="3">
    <source>
        <dbReference type="Proteomes" id="UP000618952"/>
    </source>
</evidence>
<organism evidence="2 3">
    <name type="scientific">Arenibacter arenosicollis</name>
    <dbReference type="NCBI Taxonomy" id="2762274"/>
    <lineage>
        <taxon>Bacteria</taxon>
        <taxon>Pseudomonadati</taxon>
        <taxon>Bacteroidota</taxon>
        <taxon>Flavobacteriia</taxon>
        <taxon>Flavobacteriales</taxon>
        <taxon>Flavobacteriaceae</taxon>
        <taxon>Arenibacter</taxon>
    </lineage>
</organism>
<dbReference type="RefSeq" id="WP_187584744.1">
    <property type="nucleotide sequence ID" value="NZ_JACLHY010000010.1"/>
</dbReference>
<reference evidence="2 3" key="1">
    <citation type="submission" date="2020-08" db="EMBL/GenBank/DDBJ databases">
        <title>Arenibacter gaetbuli sp. nov., isolated from a sand dune.</title>
        <authorList>
            <person name="Park S."/>
            <person name="Yoon J.-H."/>
        </authorList>
    </citation>
    <scope>NUCLEOTIDE SEQUENCE [LARGE SCALE GENOMIC DNA]</scope>
    <source>
        <strain evidence="2 3">BSSL-BM3</strain>
    </source>
</reference>
<protein>
    <recommendedName>
        <fullName evidence="4">HEAT repeat domain-containing protein</fullName>
    </recommendedName>
</protein>
<accession>A0ABR7QN79</accession>
<keyword evidence="1" id="KW-0175">Coiled coil</keyword>
<proteinExistence type="predicted"/>